<sequence length="323" mass="36784">MDIVIDGEAKVQQARLYLKVTEENLKLRKALSQIQEEASVLLSISLKEFSAKLESECQDIKNSMSESATEAVALMQADVVEKLQVMESRIDFLNGQVISVTSQLSRKESEKQILMRHHERLLEDNARLKRELEHIYTESTSETIALIEEANSLRETISAQCDEVNDRAKIESHESTTELQRQVEIKNTMLQGVESNLAASQLLCSELQSKLDRITSEHNEAQQAKVVQLEQARDAQESTLRQLDEVRTQFLETSRENQELLRKFTEQDIEVQRFRQAAELLQCFVSSPKKPRDASSTTLSTKAVDEFVRVCISSTENTVCHNI</sequence>
<dbReference type="EMBL" id="JADOXO010000001">
    <property type="protein sequence ID" value="KAF9822025.1"/>
    <property type="molecule type" value="Genomic_DNA"/>
</dbReference>
<protein>
    <submittedName>
        <fullName evidence="2">Uncharacterized protein</fullName>
    </submittedName>
</protein>
<evidence type="ECO:0000256" key="1">
    <source>
        <dbReference type="SAM" id="Coils"/>
    </source>
</evidence>
<proteinExistence type="predicted"/>
<gene>
    <name evidence="2" type="ORF">IEO21_00019</name>
</gene>
<accession>A0A8H7PBZ2</accession>
<comment type="caution">
    <text evidence="2">The sequence shown here is derived from an EMBL/GenBank/DDBJ whole genome shotgun (WGS) entry which is preliminary data.</text>
</comment>
<reference evidence="2" key="2">
    <citation type="journal article" name="Front. Microbiol.">
        <title>Degradative Capacity of Two Strains of Rhodonia placenta: From Phenotype to Genotype.</title>
        <authorList>
            <person name="Kolle M."/>
            <person name="Horta M.A.C."/>
            <person name="Nowrousian M."/>
            <person name="Ohm R.A."/>
            <person name="Benz J.P."/>
            <person name="Pilgard A."/>
        </authorList>
    </citation>
    <scope>NUCLEOTIDE SEQUENCE</scope>
    <source>
        <strain evidence="2">FPRL280</strain>
    </source>
</reference>
<dbReference type="AlphaFoldDB" id="A0A8H7PBZ2"/>
<evidence type="ECO:0000313" key="3">
    <source>
        <dbReference type="Proteomes" id="UP000639403"/>
    </source>
</evidence>
<keyword evidence="1" id="KW-0175">Coiled coil</keyword>
<feature type="coiled-coil region" evidence="1">
    <location>
        <begin position="204"/>
        <end position="263"/>
    </location>
</feature>
<reference evidence="2" key="1">
    <citation type="submission" date="2020-11" db="EMBL/GenBank/DDBJ databases">
        <authorList>
            <person name="Koelle M."/>
            <person name="Horta M.A.C."/>
            <person name="Nowrousian M."/>
            <person name="Ohm R.A."/>
            <person name="Benz P."/>
            <person name="Pilgard A."/>
        </authorList>
    </citation>
    <scope>NUCLEOTIDE SEQUENCE</scope>
    <source>
        <strain evidence="2">FPRL280</strain>
    </source>
</reference>
<organism evidence="2 3">
    <name type="scientific">Rhodonia placenta</name>
    <dbReference type="NCBI Taxonomy" id="104341"/>
    <lineage>
        <taxon>Eukaryota</taxon>
        <taxon>Fungi</taxon>
        <taxon>Dikarya</taxon>
        <taxon>Basidiomycota</taxon>
        <taxon>Agaricomycotina</taxon>
        <taxon>Agaricomycetes</taxon>
        <taxon>Polyporales</taxon>
        <taxon>Adustoporiaceae</taxon>
        <taxon>Rhodonia</taxon>
    </lineage>
</organism>
<name>A0A8H7PBZ2_9APHY</name>
<evidence type="ECO:0000313" key="2">
    <source>
        <dbReference type="EMBL" id="KAF9822025.1"/>
    </source>
</evidence>
<feature type="coiled-coil region" evidence="1">
    <location>
        <begin position="111"/>
        <end position="167"/>
    </location>
</feature>
<dbReference type="Proteomes" id="UP000639403">
    <property type="component" value="Unassembled WGS sequence"/>
</dbReference>